<evidence type="ECO:0000256" key="3">
    <source>
        <dbReference type="ARBA" id="ARBA00022723"/>
    </source>
</evidence>
<dbReference type="SFLD" id="SFLDF00324">
    <property type="entry name" value="bacteriocin_maturation"/>
    <property type="match status" value="1"/>
</dbReference>
<dbReference type="EMBL" id="BAABAA010000017">
    <property type="protein sequence ID" value="GAA3593952.1"/>
    <property type="molecule type" value="Genomic_DNA"/>
</dbReference>
<evidence type="ECO:0000256" key="1">
    <source>
        <dbReference type="ARBA" id="ARBA00001966"/>
    </source>
</evidence>
<dbReference type="PANTHER" id="PTHR43409:SF7">
    <property type="entry name" value="BLL1977 PROTEIN"/>
    <property type="match status" value="1"/>
</dbReference>
<dbReference type="SMART" id="SM00729">
    <property type="entry name" value="Elp3"/>
    <property type="match status" value="1"/>
</dbReference>
<name>A0ABP6YY08_9ACTN</name>
<evidence type="ECO:0000256" key="2">
    <source>
        <dbReference type="ARBA" id="ARBA00022691"/>
    </source>
</evidence>
<feature type="domain" description="B12-binding" evidence="6">
    <location>
        <begin position="1"/>
        <end position="204"/>
    </location>
</feature>
<comment type="caution">
    <text evidence="7">The sequence shown here is derived from an EMBL/GenBank/DDBJ whole genome shotgun (WGS) entry which is preliminary data.</text>
</comment>
<dbReference type="PROSITE" id="PS51332">
    <property type="entry name" value="B12_BINDING"/>
    <property type="match status" value="1"/>
</dbReference>
<dbReference type="InterPro" id="IPR006638">
    <property type="entry name" value="Elp3/MiaA/NifB-like_rSAM"/>
</dbReference>
<dbReference type="InterPro" id="IPR006158">
    <property type="entry name" value="Cobalamin-bd"/>
</dbReference>
<keyword evidence="2" id="KW-0949">S-adenosyl-L-methionine</keyword>
<organism evidence="7 8">
    <name type="scientific">Kribbella ginsengisoli</name>
    <dbReference type="NCBI Taxonomy" id="363865"/>
    <lineage>
        <taxon>Bacteria</taxon>
        <taxon>Bacillati</taxon>
        <taxon>Actinomycetota</taxon>
        <taxon>Actinomycetes</taxon>
        <taxon>Propionibacteriales</taxon>
        <taxon>Kribbellaceae</taxon>
        <taxon>Kribbella</taxon>
    </lineage>
</organism>
<dbReference type="Gene3D" id="3.80.30.20">
    <property type="entry name" value="tm_1862 like domain"/>
    <property type="match status" value="1"/>
</dbReference>
<sequence length="580" mass="64876">MRTVLVSMPFMDVDRPSIQLGLLKAIAGQQGFDVRTLHANLDFAAQLGVELYRKLSEHRGRLIGDWLFSLEAFGDEAPDVEGALLADHDFGYLGDDADQLLRRIRDVEVPLFLDSLLEALPWKEVQVVGFSCTFQQSVASFAFARRLKERYPEIVTVFGGANFDGEMGRELARSIDCIDHAVVSEGDTAFPALLRKLAEGNELGKVSSQPLMTRMADLPAPDYDEYFERSRRLGVFPDDLWIPFESARGCWWGAKHHCTFCGLNGTTMQFRSKPAERVVAELAGQAARYQTSRFEAVDNIIDMAYLKDLFPALIDAGTDYELFYEVKANLSRAQLELLAKGGVRVLQPGLESLSSNVLRLMDKGVRAAQNVNLLRWAQYYGIQVEWNILWGFPGETAQDYADQASVVPELVHLRPPSSAARIWMERFSPLFSSPGRRSPESSYRHVYPAGVDLGKVAYFFEYDLPGALPDSAYDELRKSVDEWKTAWTGDRLPTLRYWSSPGQVEIYDSRRPGREGTYTFQKALADIYLACSDRPTTASAVGRSLELPVEAVREALAGFAERGLMFLDEDLAVALAVPAE</sequence>
<keyword evidence="4" id="KW-0408">Iron</keyword>
<keyword evidence="3" id="KW-0479">Metal-binding</keyword>
<evidence type="ECO:0000313" key="7">
    <source>
        <dbReference type="EMBL" id="GAA3593952.1"/>
    </source>
</evidence>
<dbReference type="InterPro" id="IPR051198">
    <property type="entry name" value="BchE-like"/>
</dbReference>
<dbReference type="SUPFAM" id="SSF102114">
    <property type="entry name" value="Radical SAM enzymes"/>
    <property type="match status" value="1"/>
</dbReference>
<evidence type="ECO:0000256" key="5">
    <source>
        <dbReference type="ARBA" id="ARBA00023014"/>
    </source>
</evidence>
<gene>
    <name evidence="7" type="ORF">GCM10022235_76520</name>
</gene>
<accession>A0ABP6YY08</accession>
<dbReference type="InterPro" id="IPR007197">
    <property type="entry name" value="rSAM"/>
</dbReference>
<dbReference type="InterPro" id="IPR023404">
    <property type="entry name" value="rSAM_horseshoe"/>
</dbReference>
<reference evidence="8" key="1">
    <citation type="journal article" date="2019" name="Int. J. Syst. Evol. Microbiol.">
        <title>The Global Catalogue of Microorganisms (GCM) 10K type strain sequencing project: providing services to taxonomists for standard genome sequencing and annotation.</title>
        <authorList>
            <consortium name="The Broad Institute Genomics Platform"/>
            <consortium name="The Broad Institute Genome Sequencing Center for Infectious Disease"/>
            <person name="Wu L."/>
            <person name="Ma J."/>
        </authorList>
    </citation>
    <scope>NUCLEOTIDE SEQUENCE [LARGE SCALE GENOMIC DNA]</scope>
    <source>
        <strain evidence="8">JCM 16928</strain>
    </source>
</reference>
<dbReference type="Pfam" id="PF04055">
    <property type="entry name" value="Radical_SAM"/>
    <property type="match status" value="1"/>
</dbReference>
<dbReference type="RefSeq" id="WP_344849052.1">
    <property type="nucleotide sequence ID" value="NZ_BAABAA010000017.1"/>
</dbReference>
<evidence type="ECO:0000313" key="8">
    <source>
        <dbReference type="Proteomes" id="UP001501222"/>
    </source>
</evidence>
<dbReference type="NCBIfam" id="TIGR03975">
    <property type="entry name" value="rSAM_ocin_1"/>
    <property type="match status" value="1"/>
</dbReference>
<comment type="cofactor">
    <cofactor evidence="1">
        <name>[4Fe-4S] cluster</name>
        <dbReference type="ChEBI" id="CHEBI:49883"/>
    </cofactor>
</comment>
<dbReference type="Gene3D" id="3.40.50.280">
    <property type="entry name" value="Cobalamin-binding domain"/>
    <property type="match status" value="1"/>
</dbReference>
<dbReference type="PANTHER" id="PTHR43409">
    <property type="entry name" value="ANAEROBIC MAGNESIUM-PROTOPORPHYRIN IX MONOMETHYL ESTER CYCLASE-RELATED"/>
    <property type="match status" value="1"/>
</dbReference>
<evidence type="ECO:0000259" key="6">
    <source>
        <dbReference type="PROSITE" id="PS51332"/>
    </source>
</evidence>
<evidence type="ECO:0000256" key="4">
    <source>
        <dbReference type="ARBA" id="ARBA00023004"/>
    </source>
</evidence>
<dbReference type="SFLD" id="SFLDS00029">
    <property type="entry name" value="Radical_SAM"/>
    <property type="match status" value="1"/>
</dbReference>
<keyword evidence="5" id="KW-0411">Iron-sulfur</keyword>
<protein>
    <submittedName>
        <fullName evidence="7">RiPP maturation radical SAM C-methyltransferase</fullName>
    </submittedName>
</protein>
<dbReference type="Proteomes" id="UP001501222">
    <property type="component" value="Unassembled WGS sequence"/>
</dbReference>
<dbReference type="InterPro" id="IPR023984">
    <property type="entry name" value="rSAM_ocin_1"/>
</dbReference>
<dbReference type="InterPro" id="IPR058240">
    <property type="entry name" value="rSAM_sf"/>
</dbReference>
<dbReference type="SFLD" id="SFLDG01082">
    <property type="entry name" value="B12-binding_domain_containing"/>
    <property type="match status" value="1"/>
</dbReference>
<proteinExistence type="predicted"/>
<dbReference type="CDD" id="cd01335">
    <property type="entry name" value="Radical_SAM"/>
    <property type="match status" value="1"/>
</dbReference>
<keyword evidence="8" id="KW-1185">Reference proteome</keyword>